<protein>
    <submittedName>
        <fullName evidence="2">Uncharacterized protein</fullName>
    </submittedName>
</protein>
<evidence type="ECO:0000313" key="3">
    <source>
        <dbReference type="Proteomes" id="UP000824120"/>
    </source>
</evidence>
<dbReference type="Proteomes" id="UP000824120">
    <property type="component" value="Chromosome 11"/>
</dbReference>
<gene>
    <name evidence="2" type="ORF">H5410_056204</name>
</gene>
<comment type="caution">
    <text evidence="2">The sequence shown here is derived from an EMBL/GenBank/DDBJ whole genome shotgun (WGS) entry which is preliminary data.</text>
</comment>
<reference evidence="2 3" key="1">
    <citation type="submission" date="2020-09" db="EMBL/GenBank/DDBJ databases">
        <title>De no assembly of potato wild relative species, Solanum commersonii.</title>
        <authorList>
            <person name="Cho K."/>
        </authorList>
    </citation>
    <scope>NUCLEOTIDE SEQUENCE [LARGE SCALE GENOMIC DNA]</scope>
    <source>
        <strain evidence="2">LZ3.2</strain>
        <tissue evidence="2">Leaf</tissue>
    </source>
</reference>
<organism evidence="2 3">
    <name type="scientific">Solanum commersonii</name>
    <name type="common">Commerson's wild potato</name>
    <name type="synonym">Commerson's nightshade</name>
    <dbReference type="NCBI Taxonomy" id="4109"/>
    <lineage>
        <taxon>Eukaryota</taxon>
        <taxon>Viridiplantae</taxon>
        <taxon>Streptophyta</taxon>
        <taxon>Embryophyta</taxon>
        <taxon>Tracheophyta</taxon>
        <taxon>Spermatophyta</taxon>
        <taxon>Magnoliopsida</taxon>
        <taxon>eudicotyledons</taxon>
        <taxon>Gunneridae</taxon>
        <taxon>Pentapetalae</taxon>
        <taxon>asterids</taxon>
        <taxon>lamiids</taxon>
        <taxon>Solanales</taxon>
        <taxon>Solanaceae</taxon>
        <taxon>Solanoideae</taxon>
        <taxon>Solaneae</taxon>
        <taxon>Solanum</taxon>
    </lineage>
</organism>
<evidence type="ECO:0000256" key="1">
    <source>
        <dbReference type="SAM" id="MobiDB-lite"/>
    </source>
</evidence>
<sequence>MFTAGEPVPRNGHTDEEEDQEKKEVDGQTGNQELEHGNQESDEIMKETEEQAKGNQLGEQMKIQMEKLMKMKKT</sequence>
<feature type="compositionally biased region" description="Basic and acidic residues" evidence="1">
    <location>
        <begin position="64"/>
        <end position="74"/>
    </location>
</feature>
<keyword evidence="3" id="KW-1185">Reference proteome</keyword>
<evidence type="ECO:0000313" key="2">
    <source>
        <dbReference type="EMBL" id="KAG5576070.1"/>
    </source>
</evidence>
<feature type="region of interest" description="Disordered" evidence="1">
    <location>
        <begin position="1"/>
        <end position="74"/>
    </location>
</feature>
<dbReference type="EMBL" id="JACXVP010000011">
    <property type="protein sequence ID" value="KAG5576070.1"/>
    <property type="molecule type" value="Genomic_DNA"/>
</dbReference>
<accession>A0A9J5WMF2</accession>
<name>A0A9J5WMF2_SOLCO</name>
<proteinExistence type="predicted"/>
<feature type="compositionally biased region" description="Basic and acidic residues" evidence="1">
    <location>
        <begin position="33"/>
        <end position="52"/>
    </location>
</feature>
<dbReference type="AlphaFoldDB" id="A0A9J5WMF2"/>